<comment type="caution">
    <text evidence="2">The sequence shown here is derived from an EMBL/GenBank/DDBJ whole genome shotgun (WGS) entry which is preliminary data.</text>
</comment>
<name>A0A840NDT9_9PSEU</name>
<sequence length="116" mass="12885">MTTDDTVSLEPFEVVLLRPDEPLPRALDGTPVDLSDTHDLDEAEQQALVDSTVHIHPAELGERALRVVSDLPVPGCFERSGWLQDHQVLVLDEASRIGPVRFELHETLGLRIEEDG</sequence>
<dbReference type="InterPro" id="IPR041372">
    <property type="entry name" value="Cas3_C"/>
</dbReference>
<feature type="domain" description="Cas3 C-terminal" evidence="1">
    <location>
        <begin position="11"/>
        <end position="110"/>
    </location>
</feature>
<evidence type="ECO:0000313" key="2">
    <source>
        <dbReference type="EMBL" id="MBB5070090.1"/>
    </source>
</evidence>
<dbReference type="Proteomes" id="UP000580474">
    <property type="component" value="Unassembled WGS sequence"/>
</dbReference>
<dbReference type="EMBL" id="JACHIV010000001">
    <property type="protein sequence ID" value="MBB5070090.1"/>
    <property type="molecule type" value="Genomic_DNA"/>
</dbReference>
<proteinExistence type="predicted"/>
<evidence type="ECO:0000313" key="3">
    <source>
        <dbReference type="Proteomes" id="UP000580474"/>
    </source>
</evidence>
<reference evidence="2 3" key="1">
    <citation type="submission" date="2020-08" db="EMBL/GenBank/DDBJ databases">
        <title>Sequencing the genomes of 1000 actinobacteria strains.</title>
        <authorList>
            <person name="Klenk H.-P."/>
        </authorList>
    </citation>
    <scope>NUCLEOTIDE SEQUENCE [LARGE SCALE GENOMIC DNA]</scope>
    <source>
        <strain evidence="2 3">DSM 45582</strain>
    </source>
</reference>
<keyword evidence="3" id="KW-1185">Reference proteome</keyword>
<dbReference type="Pfam" id="PF18395">
    <property type="entry name" value="Cas3_C"/>
    <property type="match status" value="1"/>
</dbReference>
<protein>
    <recommendedName>
        <fullName evidence="1">Cas3 C-terminal domain-containing protein</fullName>
    </recommendedName>
</protein>
<accession>A0A840NDT9</accession>
<evidence type="ECO:0000259" key="1">
    <source>
        <dbReference type="Pfam" id="PF18395"/>
    </source>
</evidence>
<dbReference type="AlphaFoldDB" id="A0A840NDT9"/>
<dbReference type="RefSeq" id="WP_184479668.1">
    <property type="nucleotide sequence ID" value="NZ_JACHIV010000001.1"/>
</dbReference>
<gene>
    <name evidence="2" type="ORF">BJ969_003178</name>
</gene>
<organism evidence="2 3">
    <name type="scientific">Saccharopolyspora gloriosae</name>
    <dbReference type="NCBI Taxonomy" id="455344"/>
    <lineage>
        <taxon>Bacteria</taxon>
        <taxon>Bacillati</taxon>
        <taxon>Actinomycetota</taxon>
        <taxon>Actinomycetes</taxon>
        <taxon>Pseudonocardiales</taxon>
        <taxon>Pseudonocardiaceae</taxon>
        <taxon>Saccharopolyspora</taxon>
    </lineage>
</organism>